<comment type="subcellular location">
    <subcellularLocation>
        <location evidence="1">Cell envelope</location>
    </subcellularLocation>
</comment>
<dbReference type="Gene3D" id="1.50.10.100">
    <property type="entry name" value="Chondroitin AC/alginate lyase"/>
    <property type="match status" value="1"/>
</dbReference>
<organism evidence="5 6">
    <name type="scientific">Chryseosolibacter indicus</name>
    <dbReference type="NCBI Taxonomy" id="2782351"/>
    <lineage>
        <taxon>Bacteria</taxon>
        <taxon>Pseudomonadati</taxon>
        <taxon>Bacteroidota</taxon>
        <taxon>Cytophagia</taxon>
        <taxon>Cytophagales</taxon>
        <taxon>Chryseotaleaceae</taxon>
        <taxon>Chryseosolibacter</taxon>
    </lineage>
</organism>
<feature type="chain" id="PRO_5047369300" evidence="2">
    <location>
        <begin position="22"/>
        <end position="624"/>
    </location>
</feature>
<dbReference type="InterPro" id="IPR032518">
    <property type="entry name" value="HepII_N"/>
</dbReference>
<accession>A0ABS5VQT6</accession>
<dbReference type="Pfam" id="PF07940">
    <property type="entry name" value="Hepar_II_III_C"/>
    <property type="match status" value="1"/>
</dbReference>
<feature type="domain" description="Heparinase II/III-like C-terminal" evidence="3">
    <location>
        <begin position="384"/>
        <end position="584"/>
    </location>
</feature>
<dbReference type="InterPro" id="IPR008929">
    <property type="entry name" value="Chondroitin_lyas"/>
</dbReference>
<evidence type="ECO:0000256" key="2">
    <source>
        <dbReference type="SAM" id="SignalP"/>
    </source>
</evidence>
<evidence type="ECO:0000259" key="3">
    <source>
        <dbReference type="Pfam" id="PF07940"/>
    </source>
</evidence>
<evidence type="ECO:0000259" key="4">
    <source>
        <dbReference type="Pfam" id="PF16332"/>
    </source>
</evidence>
<proteinExistence type="predicted"/>
<evidence type="ECO:0000313" key="5">
    <source>
        <dbReference type="EMBL" id="MBT1703773.1"/>
    </source>
</evidence>
<dbReference type="Pfam" id="PF16332">
    <property type="entry name" value="DUF4962"/>
    <property type="match status" value="1"/>
</dbReference>
<dbReference type="EMBL" id="JAHESD010000020">
    <property type="protein sequence ID" value="MBT1703773.1"/>
    <property type="molecule type" value="Genomic_DNA"/>
</dbReference>
<evidence type="ECO:0000256" key="1">
    <source>
        <dbReference type="ARBA" id="ARBA00004196"/>
    </source>
</evidence>
<dbReference type="PANTHER" id="PTHR38045">
    <property type="entry name" value="CHROMOSOME 1, WHOLE GENOME SHOTGUN SEQUENCE"/>
    <property type="match status" value="1"/>
</dbReference>
<dbReference type="Gene3D" id="2.70.98.70">
    <property type="match status" value="1"/>
</dbReference>
<keyword evidence="2" id="KW-0732">Signal</keyword>
<feature type="domain" description="Heparinase II N-terminal" evidence="4">
    <location>
        <begin position="40"/>
        <end position="245"/>
    </location>
</feature>
<comment type="caution">
    <text evidence="5">The sequence shown here is derived from an EMBL/GenBank/DDBJ whole genome shotgun (WGS) entry which is preliminary data.</text>
</comment>
<dbReference type="InterPro" id="IPR012480">
    <property type="entry name" value="Hepar_II_III_C"/>
</dbReference>
<name>A0ABS5VQT6_9BACT</name>
<evidence type="ECO:0000313" key="6">
    <source>
        <dbReference type="Proteomes" id="UP000772618"/>
    </source>
</evidence>
<protein>
    <submittedName>
        <fullName evidence="5">Heparinase II/III family protein</fullName>
    </submittedName>
</protein>
<sequence>MQKKCLLLLIVSMGLLSVVTGQQHKAPDFSKLPGHPRILLLKDEEKIIRTAISQNQIWAAMDQAIFKECDKIIALPPVERIQIGRRLLDKSRECLRRVFYLSYASRMTGDDKYFVRAEKELLAVSKFSDWNPSHFLDVAEMTMAVAIGYDWLFDKLSLESKKIIQEAIVKKGLELSFDNRYNHYLKATHNWNQVCNAGMTYGALAVAEDYPELSEKILSTAINTIHLPMDEYKPDGAYPEGYGYWGYGTSFNVMFLSAVEKALSSDFGLTQVPGFLSTAKFLRSMTGPTGLCFNWGDSGMRGHLSPAMFWFAQKSNDPSLLWVEKDYLKTSDFSGFTNDRLLPAIMIWGKGISFDKIEAPSQNVWTGQGANPVSIMRTSWSDPNAIYLGFKAGSPSVNHGHMDVGSFVMESDGVRWASDFGMQEYESLESKGMHIFGRTQDAQRWTILRMNNYVHNTLTVDGQLQLVKGYAKIDKHSDAHDFSYAVSDLSTVYENQLASVKRGVGIVKGEYVVIHDELKATDKPATIKWVMMTSANVEITGKNTATLTKEGKKLFLRVDSPANTTISTWSTQPTTNYDAPNPGTILVGFEVNLKGSEENQFTVLLIPEKAAKKAKAKIKPLKNW</sequence>
<keyword evidence="6" id="KW-1185">Reference proteome</keyword>
<dbReference type="Proteomes" id="UP000772618">
    <property type="component" value="Unassembled WGS sequence"/>
</dbReference>
<dbReference type="PANTHER" id="PTHR38045:SF1">
    <property type="entry name" value="HEPARINASE II_III-LIKE PROTEIN"/>
    <property type="match status" value="1"/>
</dbReference>
<gene>
    <name evidence="5" type="ORF">KK060_10810</name>
</gene>
<dbReference type="RefSeq" id="WP_254153735.1">
    <property type="nucleotide sequence ID" value="NZ_JAHESD010000020.1"/>
</dbReference>
<reference evidence="5 6" key="1">
    <citation type="submission" date="2021-05" db="EMBL/GenBank/DDBJ databases">
        <title>A Polyphasic approach of four new species of the genus Ohtaekwangia: Ohtaekwangia histidinii sp. nov., Ohtaekwangia cretensis sp. nov., Ohtaekwangia indiensis sp. nov., Ohtaekwangia reichenbachii sp. nov. from diverse environment.</title>
        <authorList>
            <person name="Octaviana S."/>
        </authorList>
    </citation>
    <scope>NUCLEOTIDE SEQUENCE [LARGE SCALE GENOMIC DNA]</scope>
    <source>
        <strain evidence="5 6">PWU20</strain>
    </source>
</reference>
<dbReference type="SUPFAM" id="SSF48230">
    <property type="entry name" value="Chondroitin AC/alginate lyase"/>
    <property type="match status" value="1"/>
</dbReference>
<feature type="signal peptide" evidence="2">
    <location>
        <begin position="1"/>
        <end position="21"/>
    </location>
</feature>